<evidence type="ECO:0000313" key="4">
    <source>
        <dbReference type="EMBL" id="GHJ88519.1"/>
    </source>
</evidence>
<feature type="region of interest" description="Disordered" evidence="2">
    <location>
        <begin position="915"/>
        <end position="939"/>
    </location>
</feature>
<evidence type="ECO:0000256" key="2">
    <source>
        <dbReference type="SAM" id="MobiDB-lite"/>
    </source>
</evidence>
<reference evidence="4" key="1">
    <citation type="submission" date="2020-07" db="EMBL/GenBank/DDBJ databases">
        <title>Draft Genome Sequence of a Deep-Sea Yeast, Naganishia (Cryptococcus) liquefaciens strain N6.</title>
        <authorList>
            <person name="Han Y.W."/>
            <person name="Kajitani R."/>
            <person name="Morimoto H."/>
            <person name="Parhat M."/>
            <person name="Tsubouchi H."/>
            <person name="Bakenova O."/>
            <person name="Ogata M."/>
            <person name="Argunhan B."/>
            <person name="Aoki R."/>
            <person name="Kajiwara S."/>
            <person name="Itoh T."/>
            <person name="Iwasaki H."/>
        </authorList>
    </citation>
    <scope>NUCLEOTIDE SEQUENCE</scope>
    <source>
        <strain evidence="4">N6</strain>
    </source>
</reference>
<accession>A0A8H3TYH8</accession>
<dbReference type="OrthoDB" id="410307at2759"/>
<dbReference type="PROSITE" id="PS50103">
    <property type="entry name" value="ZF_C3H1"/>
    <property type="match status" value="1"/>
</dbReference>
<gene>
    <name evidence="4" type="ORF">NliqN6_4921</name>
</gene>
<feature type="region of interest" description="Disordered" evidence="2">
    <location>
        <begin position="148"/>
        <end position="190"/>
    </location>
</feature>
<feature type="compositionally biased region" description="Polar residues" evidence="2">
    <location>
        <begin position="1"/>
        <end position="16"/>
    </location>
</feature>
<dbReference type="InterPro" id="IPR000571">
    <property type="entry name" value="Znf_CCCH"/>
</dbReference>
<evidence type="ECO:0000313" key="5">
    <source>
        <dbReference type="Proteomes" id="UP000620104"/>
    </source>
</evidence>
<feature type="compositionally biased region" description="Low complexity" evidence="2">
    <location>
        <begin position="175"/>
        <end position="185"/>
    </location>
</feature>
<feature type="domain" description="C3H1-type" evidence="3">
    <location>
        <begin position="670"/>
        <end position="701"/>
    </location>
</feature>
<sequence>MESAQMDHTAQMTPSKSPALDSFRFPSQQTLRSGTGGDGSFRELRASDETNESPQQPRMIDIVHTHGVHGGDVRAAEPHETSNDDNVTLSLRKSFTSPSSIIATPTLPSVVTETAQARFSAKQGYSPATVPFQESLLANVIPSPIRTRLTRRRSSRKPSLNLIVEDPSPPPPSAPSGSSKAESSPFGQTDNTYIQHASMDVTVEENSAYNGESSFSATQVARRALSMNDLARHNNDICVRRKMSLVNDSLLLETAMGTNYNDTVPMNRETVTCSTQLVQNDAHVLLMERDSSDKSHTLVNEHPARSPRCQSRLEPRTVGAAEASSEALAKVLGPVCHQASNILKIDCEKPVAYNPRLPHPAISYAAMGGKDMDITEYFGDKDMFVDTMYHRIGKSGKKVLLQEGEEVSFPRVEMDKETTQDTDVSQDAEDIDFRVLPRWPRDHKTSLVWSDDFVFATSTSTGSTREEATRQLHLLRNIHLAAQRQVVDEQELMKQAKELVGNISRLVHLTETIQLRRPVPPSDGGSNASGHDSGYTSKTQQKRARKMARRGDQQRQGVINPKQVQPRHLKSRSGMQQNFESFAQASQAYDDCQGLAYLSPDLPCSVPSTTLANPVDYKHPYYDWQLDPSSQAQYPYDGPAWHPSAASFVSGLPPSPISPMSPFTGSCPLAYKSDICRTYWIEGENACPYGRLRCYFAHPAPSAHHTIARDTVASLEDPVAGVHLQRYQDLHNIQNLIYMQQAGVDVVASVASFSKPTIAQTLERVQAGTISSYPVLPLLNGSIVPMASMYPLQQFSDDCVSTTSQGHFLRMPPPYSKADTTEQSILTSAISIQPSPNKEIASYLSREKAVKSVLAPANRLARENNPRRFSTVGPLGRNCASSGLQFDFKPKTRESQSVSGKAVKALKRPISRTLKQVQRSTLHEDSSEGTRLEANGRRSGSFQVADVINQVESRLSTRPF</sequence>
<feature type="region of interest" description="Disordered" evidence="2">
    <location>
        <begin position="1"/>
        <end position="86"/>
    </location>
</feature>
<dbReference type="AlphaFoldDB" id="A0A8H3TYH8"/>
<keyword evidence="1" id="KW-0862">Zinc</keyword>
<name>A0A8H3TYH8_9TREE</name>
<keyword evidence="5" id="KW-1185">Reference proteome</keyword>
<comment type="caution">
    <text evidence="4">The sequence shown here is derived from an EMBL/GenBank/DDBJ whole genome shotgun (WGS) entry which is preliminary data.</text>
</comment>
<organism evidence="4 5">
    <name type="scientific">Naganishia liquefaciens</name>
    <dbReference type="NCBI Taxonomy" id="104408"/>
    <lineage>
        <taxon>Eukaryota</taxon>
        <taxon>Fungi</taxon>
        <taxon>Dikarya</taxon>
        <taxon>Basidiomycota</taxon>
        <taxon>Agaricomycotina</taxon>
        <taxon>Tremellomycetes</taxon>
        <taxon>Filobasidiales</taxon>
        <taxon>Filobasidiaceae</taxon>
        <taxon>Naganishia</taxon>
    </lineage>
</organism>
<evidence type="ECO:0000256" key="1">
    <source>
        <dbReference type="PROSITE-ProRule" id="PRU00723"/>
    </source>
</evidence>
<keyword evidence="1" id="KW-0479">Metal-binding</keyword>
<feature type="zinc finger region" description="C3H1-type" evidence="1">
    <location>
        <begin position="670"/>
        <end position="701"/>
    </location>
</feature>
<feature type="compositionally biased region" description="Basic and acidic residues" evidence="2">
    <location>
        <begin position="921"/>
        <end position="936"/>
    </location>
</feature>
<evidence type="ECO:0000259" key="3">
    <source>
        <dbReference type="PROSITE" id="PS50103"/>
    </source>
</evidence>
<feature type="region of interest" description="Disordered" evidence="2">
    <location>
        <begin position="514"/>
        <end position="573"/>
    </location>
</feature>
<dbReference type="Gene3D" id="4.10.1000.10">
    <property type="entry name" value="Zinc finger, CCCH-type"/>
    <property type="match status" value="1"/>
</dbReference>
<feature type="compositionally biased region" description="Polar residues" evidence="2">
    <location>
        <begin position="524"/>
        <end position="539"/>
    </location>
</feature>
<dbReference type="Proteomes" id="UP000620104">
    <property type="component" value="Unassembled WGS sequence"/>
</dbReference>
<dbReference type="EMBL" id="BLZA01000030">
    <property type="protein sequence ID" value="GHJ88519.1"/>
    <property type="molecule type" value="Genomic_DNA"/>
</dbReference>
<protein>
    <recommendedName>
        <fullName evidence="3">C3H1-type domain-containing protein</fullName>
    </recommendedName>
</protein>
<feature type="compositionally biased region" description="Basic and acidic residues" evidence="2">
    <location>
        <begin position="61"/>
        <end position="82"/>
    </location>
</feature>
<proteinExistence type="predicted"/>
<keyword evidence="1" id="KW-0863">Zinc-finger</keyword>
<dbReference type="GO" id="GO:0008270">
    <property type="term" value="F:zinc ion binding"/>
    <property type="evidence" value="ECO:0007669"/>
    <property type="project" value="UniProtKB-KW"/>
</dbReference>